<dbReference type="Proteomes" id="UP000318681">
    <property type="component" value="Unassembled WGS sequence"/>
</dbReference>
<evidence type="ECO:0008006" key="4">
    <source>
        <dbReference type="Google" id="ProtNLM"/>
    </source>
</evidence>
<dbReference type="Pfam" id="PF11776">
    <property type="entry name" value="RcnB"/>
    <property type="match status" value="1"/>
</dbReference>
<feature type="region of interest" description="Disordered" evidence="1">
    <location>
        <begin position="299"/>
        <end position="322"/>
    </location>
</feature>
<organism evidence="2 3">
    <name type="scientific">Alterirhizorhabdus solaris</name>
    <dbReference type="NCBI Taxonomy" id="2529389"/>
    <lineage>
        <taxon>Bacteria</taxon>
        <taxon>Pseudomonadati</taxon>
        <taxon>Pseudomonadota</taxon>
        <taxon>Alphaproteobacteria</taxon>
        <taxon>Sphingomonadales</taxon>
        <taxon>Rhizorhabdaceae</taxon>
        <taxon>Alterirhizorhabdus</taxon>
    </lineage>
</organism>
<evidence type="ECO:0000313" key="2">
    <source>
        <dbReference type="EMBL" id="TVV72738.1"/>
    </source>
</evidence>
<feature type="non-terminal residue" evidence="2">
    <location>
        <position position="1"/>
    </location>
</feature>
<name>A0A558R074_9SPHN</name>
<accession>A0A558R074</accession>
<dbReference type="OrthoDB" id="9808839at2"/>
<dbReference type="EMBL" id="VNIM01000058">
    <property type="protein sequence ID" value="TVV72738.1"/>
    <property type="molecule type" value="Genomic_DNA"/>
</dbReference>
<dbReference type="AlphaFoldDB" id="A0A558R074"/>
<dbReference type="Gene3D" id="3.10.450.160">
    <property type="entry name" value="inner membrane protein cigr"/>
    <property type="match status" value="1"/>
</dbReference>
<reference evidence="2 3" key="1">
    <citation type="submission" date="2019-07" db="EMBL/GenBank/DDBJ databases">
        <title>Sphingomonas solaris sp. nov., isolated from a solar panel from Boston, Massachusetts.</title>
        <authorList>
            <person name="Tanner K."/>
            <person name="Pascual J."/>
            <person name="Mancuso C."/>
            <person name="Pereto J."/>
            <person name="Khalil A."/>
            <person name="Vilanova C."/>
        </authorList>
    </citation>
    <scope>NUCLEOTIDE SEQUENCE [LARGE SCALE GENOMIC DNA]</scope>
    <source>
        <strain evidence="2 3">R4DWN</strain>
    </source>
</reference>
<gene>
    <name evidence="2" type="ORF">FOY91_13825</name>
</gene>
<comment type="caution">
    <text evidence="2">The sequence shown here is derived from an EMBL/GenBank/DDBJ whole genome shotgun (WGS) entry which is preliminary data.</text>
</comment>
<evidence type="ECO:0000256" key="1">
    <source>
        <dbReference type="SAM" id="MobiDB-lite"/>
    </source>
</evidence>
<feature type="compositionally biased region" description="Low complexity" evidence="1">
    <location>
        <begin position="109"/>
        <end position="143"/>
    </location>
</feature>
<feature type="compositionally biased region" description="Polar residues" evidence="1">
    <location>
        <begin position="302"/>
        <end position="312"/>
    </location>
</feature>
<feature type="compositionally biased region" description="Polar residues" evidence="1">
    <location>
        <begin position="75"/>
        <end position="95"/>
    </location>
</feature>
<evidence type="ECO:0000313" key="3">
    <source>
        <dbReference type="Proteomes" id="UP000318681"/>
    </source>
</evidence>
<proteinExistence type="predicted"/>
<dbReference type="InterPro" id="IPR024572">
    <property type="entry name" value="RcnB"/>
</dbReference>
<feature type="compositionally biased region" description="Low complexity" evidence="1">
    <location>
        <begin position="21"/>
        <end position="35"/>
    </location>
</feature>
<sequence>ASPATGGWTREGWSDDVAAVASPAATSPAAESTVSNGGPLVPAAPTEKGARPTSAAVGARAASSVTLPVEPGVAATSQPTSSTPGRDTVPSSSSIAGRVPATGANPQTPAVRPAPQVRAPAATGGWTSSGWSDDVSGPVSSVPAARPLGSAPSQAGGGWTREEWSTGAAAKPSAAAPAGAARGVQGVVPPPAPRRLGVDAAGRLLPWDGGHGPAFRYERGQRLPVLFVEQPYRVDDWIGYGLPVPPTGARWIRYFNDAVMIDESAMVIDAVPGIDWTTPPAIYGATPRVIDTITGEARPAQTDGSITTTEIRSTPGGGRIMVTTTTTPEVATTTMEEHEVP</sequence>
<feature type="compositionally biased region" description="Low complexity" evidence="1">
    <location>
        <begin position="168"/>
        <end position="187"/>
    </location>
</feature>
<feature type="compositionally biased region" description="Low complexity" evidence="1">
    <location>
        <begin position="51"/>
        <end position="66"/>
    </location>
</feature>
<protein>
    <recommendedName>
        <fullName evidence="4">RcnB family protein</fullName>
    </recommendedName>
</protein>
<keyword evidence="3" id="KW-1185">Reference proteome</keyword>
<feature type="region of interest" description="Disordered" evidence="1">
    <location>
        <begin position="21"/>
        <end position="193"/>
    </location>
</feature>